<feature type="region of interest" description="Disordered" evidence="1">
    <location>
        <begin position="56"/>
        <end position="78"/>
    </location>
</feature>
<accession>A0A433TG08</accession>
<comment type="caution">
    <text evidence="2">The sequence shown here is derived from an EMBL/GenBank/DDBJ whole genome shotgun (WGS) entry which is preliminary data.</text>
</comment>
<organism evidence="2 3">
    <name type="scientific">Elysia chlorotica</name>
    <name type="common">Eastern emerald elysia</name>
    <name type="synonym">Sea slug</name>
    <dbReference type="NCBI Taxonomy" id="188477"/>
    <lineage>
        <taxon>Eukaryota</taxon>
        <taxon>Metazoa</taxon>
        <taxon>Spiralia</taxon>
        <taxon>Lophotrochozoa</taxon>
        <taxon>Mollusca</taxon>
        <taxon>Gastropoda</taxon>
        <taxon>Heterobranchia</taxon>
        <taxon>Euthyneura</taxon>
        <taxon>Panpulmonata</taxon>
        <taxon>Sacoglossa</taxon>
        <taxon>Placobranchoidea</taxon>
        <taxon>Plakobranchidae</taxon>
        <taxon>Elysia</taxon>
    </lineage>
</organism>
<dbReference type="AlphaFoldDB" id="A0A433TG08"/>
<evidence type="ECO:0000313" key="2">
    <source>
        <dbReference type="EMBL" id="RUS80528.1"/>
    </source>
</evidence>
<reference evidence="2 3" key="1">
    <citation type="submission" date="2019-01" db="EMBL/GenBank/DDBJ databases">
        <title>A draft genome assembly of the solar-powered sea slug Elysia chlorotica.</title>
        <authorList>
            <person name="Cai H."/>
            <person name="Li Q."/>
            <person name="Fang X."/>
            <person name="Li J."/>
            <person name="Curtis N.E."/>
            <person name="Altenburger A."/>
            <person name="Shibata T."/>
            <person name="Feng M."/>
            <person name="Maeda T."/>
            <person name="Schwartz J.A."/>
            <person name="Shigenobu S."/>
            <person name="Lundholm N."/>
            <person name="Nishiyama T."/>
            <person name="Yang H."/>
            <person name="Hasebe M."/>
            <person name="Li S."/>
            <person name="Pierce S.K."/>
            <person name="Wang J."/>
        </authorList>
    </citation>
    <scope>NUCLEOTIDE SEQUENCE [LARGE SCALE GENOMIC DNA]</scope>
    <source>
        <strain evidence="2">EC2010</strain>
        <tissue evidence="2">Whole organism of an adult</tissue>
    </source>
</reference>
<dbReference type="EMBL" id="RQTK01000386">
    <property type="protein sequence ID" value="RUS80528.1"/>
    <property type="molecule type" value="Genomic_DNA"/>
</dbReference>
<proteinExistence type="predicted"/>
<sequence>MTAYWTASAGSFCQCQKFRWCHPGIHLTLDFVVRNGTGVLLEFFNAPGCLKSPADNHLATSDTSPLPDSLSDNVPELSSDPLLEVPVTPLPDLPVDPVPEVEADPLPCHTPDPSQKLPQKFYNCASKFKNLLRKKKASPSIHAHMVKNLANTRTPEKRRALDAIGLFKEKAKKTLFSGFSRPKARRPKLKEDRVATAVKVFYTREDISRILPHKQYSTRHGPAFVMNVTMLLAFRIFKEENSTTKVGYTKFTTLRPRIVRKLVTNATHLICLSKQGGETRVPVEGRLLGFMLCPKPESSKWHKPECLKGSCVICHNNMARFETLAEPICDDTIVKSTHFAKTQMTLHHGGGISQGS</sequence>
<feature type="compositionally biased region" description="Low complexity" evidence="1">
    <location>
        <begin position="60"/>
        <end position="72"/>
    </location>
</feature>
<protein>
    <submittedName>
        <fullName evidence="2">Uncharacterized protein</fullName>
    </submittedName>
</protein>
<dbReference type="OrthoDB" id="10062343at2759"/>
<keyword evidence="3" id="KW-1185">Reference proteome</keyword>
<dbReference type="Proteomes" id="UP000271974">
    <property type="component" value="Unassembled WGS sequence"/>
</dbReference>
<gene>
    <name evidence="2" type="ORF">EGW08_011712</name>
</gene>
<name>A0A433TG08_ELYCH</name>
<evidence type="ECO:0000256" key="1">
    <source>
        <dbReference type="SAM" id="MobiDB-lite"/>
    </source>
</evidence>
<evidence type="ECO:0000313" key="3">
    <source>
        <dbReference type="Proteomes" id="UP000271974"/>
    </source>
</evidence>